<evidence type="ECO:0000256" key="4">
    <source>
        <dbReference type="SAM" id="SignalP"/>
    </source>
</evidence>
<sequence length="356" mass="38540">MRINASEIFLFFLLLQSLAAAYSFSLQMSSSTTVARATSSSLNKKSTALDVLKTLNNSKRLSPYVSSGSGTAVITGASKGIGAVCAETLALTGMNVVLCVRNVEEGEKVRDSMPSWVHKNVQVRKIDLADLSSVKEAADDIINISGGKIDILVNNAGVMAPLERMETKQGMEIQFGTNHVAHHYLTRLLLPCFADNGRVVTVASEAHRTASIDFEDINSKNKYSPWGAYGQSKLANVLFAKSLQDELVRNGRDDILSLSLHPGVIATNLWQYTPSIVRPFASLFSDKTVEQGAATSVFAALVSKDDFDGGEYLSDCAVAKPSPNGKDEKGSARSRLWDTTEYMIKEAGFTMPKELV</sequence>
<feature type="signal peptide" evidence="4">
    <location>
        <begin position="1"/>
        <end position="21"/>
    </location>
</feature>
<dbReference type="PANTHER" id="PTHR24320:SF148">
    <property type="entry name" value="NAD(P)-BINDING ROSSMANN-FOLD SUPERFAMILY PROTEIN"/>
    <property type="match status" value="1"/>
</dbReference>
<accession>A0A7S2MJX3</accession>
<dbReference type="GO" id="GO:0016491">
    <property type="term" value="F:oxidoreductase activity"/>
    <property type="evidence" value="ECO:0007669"/>
    <property type="project" value="UniProtKB-KW"/>
</dbReference>
<dbReference type="InterPro" id="IPR036291">
    <property type="entry name" value="NAD(P)-bd_dom_sf"/>
</dbReference>
<organism evidence="5">
    <name type="scientific">Helicotheca tamesis</name>
    <dbReference type="NCBI Taxonomy" id="374047"/>
    <lineage>
        <taxon>Eukaryota</taxon>
        <taxon>Sar</taxon>
        <taxon>Stramenopiles</taxon>
        <taxon>Ochrophyta</taxon>
        <taxon>Bacillariophyta</taxon>
        <taxon>Mediophyceae</taxon>
        <taxon>Lithodesmiophycidae</taxon>
        <taxon>Lithodesmiales</taxon>
        <taxon>Lithodesmiaceae</taxon>
        <taxon>Helicotheca</taxon>
    </lineage>
</organism>
<evidence type="ECO:0008006" key="6">
    <source>
        <dbReference type="Google" id="ProtNLM"/>
    </source>
</evidence>
<dbReference type="SUPFAM" id="SSF51735">
    <property type="entry name" value="NAD(P)-binding Rossmann-fold domains"/>
    <property type="match status" value="1"/>
</dbReference>
<evidence type="ECO:0000256" key="2">
    <source>
        <dbReference type="ARBA" id="ARBA00023002"/>
    </source>
</evidence>
<dbReference type="AlphaFoldDB" id="A0A7S2MJX3"/>
<keyword evidence="4" id="KW-0732">Signal</keyword>
<dbReference type="InterPro" id="IPR002347">
    <property type="entry name" value="SDR_fam"/>
</dbReference>
<dbReference type="Gene3D" id="3.40.50.720">
    <property type="entry name" value="NAD(P)-binding Rossmann-like Domain"/>
    <property type="match status" value="1"/>
</dbReference>
<name>A0A7S2MJX3_9STRA</name>
<evidence type="ECO:0000256" key="1">
    <source>
        <dbReference type="ARBA" id="ARBA00006484"/>
    </source>
</evidence>
<dbReference type="EMBL" id="HBGV01008075">
    <property type="protein sequence ID" value="CAD9487802.1"/>
    <property type="molecule type" value="Transcribed_RNA"/>
</dbReference>
<dbReference type="Pfam" id="PF00106">
    <property type="entry name" value="adh_short"/>
    <property type="match status" value="1"/>
</dbReference>
<gene>
    <name evidence="5" type="ORF">HTAM1171_LOCUS4969</name>
</gene>
<reference evidence="5" key="1">
    <citation type="submission" date="2021-01" db="EMBL/GenBank/DDBJ databases">
        <authorList>
            <person name="Corre E."/>
            <person name="Pelletier E."/>
            <person name="Niang G."/>
            <person name="Scheremetjew M."/>
            <person name="Finn R."/>
            <person name="Kale V."/>
            <person name="Holt S."/>
            <person name="Cochrane G."/>
            <person name="Meng A."/>
            <person name="Brown T."/>
            <person name="Cohen L."/>
        </authorList>
    </citation>
    <scope>NUCLEOTIDE SEQUENCE</scope>
    <source>
        <strain evidence="5">CCMP826</strain>
    </source>
</reference>
<proteinExistence type="inferred from homology"/>
<feature type="chain" id="PRO_5031237439" description="Protochlorophyllide reductase" evidence="4">
    <location>
        <begin position="22"/>
        <end position="356"/>
    </location>
</feature>
<comment type="similarity">
    <text evidence="1 3">Belongs to the short-chain dehydrogenases/reductases (SDR) family.</text>
</comment>
<dbReference type="PRINTS" id="PR00081">
    <property type="entry name" value="GDHRDH"/>
</dbReference>
<dbReference type="CDD" id="cd05327">
    <property type="entry name" value="retinol-DH_like_SDR_c_like"/>
    <property type="match status" value="1"/>
</dbReference>
<evidence type="ECO:0000313" key="5">
    <source>
        <dbReference type="EMBL" id="CAD9487802.1"/>
    </source>
</evidence>
<dbReference type="PANTHER" id="PTHR24320">
    <property type="entry name" value="RETINOL DEHYDROGENASE"/>
    <property type="match status" value="1"/>
</dbReference>
<evidence type="ECO:0000256" key="3">
    <source>
        <dbReference type="RuleBase" id="RU000363"/>
    </source>
</evidence>
<protein>
    <recommendedName>
        <fullName evidence="6">Protochlorophyllide reductase</fullName>
    </recommendedName>
</protein>
<keyword evidence="2" id="KW-0560">Oxidoreductase</keyword>
<dbReference type="PRINTS" id="PR00080">
    <property type="entry name" value="SDRFAMILY"/>
</dbReference>